<dbReference type="GO" id="GO:0008902">
    <property type="term" value="F:hydroxymethylpyrimidine kinase activity"/>
    <property type="evidence" value="ECO:0007669"/>
    <property type="project" value="UniProtKB-EC"/>
</dbReference>
<evidence type="ECO:0000256" key="12">
    <source>
        <dbReference type="ARBA" id="ARBA00022977"/>
    </source>
</evidence>
<dbReference type="NCBIfam" id="TIGR00097">
    <property type="entry name" value="HMP-P_kinase"/>
    <property type="match status" value="1"/>
</dbReference>
<evidence type="ECO:0000256" key="14">
    <source>
        <dbReference type="ARBA" id="ARBA00042102"/>
    </source>
</evidence>
<dbReference type="eggNOG" id="COG0351">
    <property type="taxonomic scope" value="Bacteria"/>
</dbReference>
<dbReference type="InterPro" id="IPR004399">
    <property type="entry name" value="HMP/HMP-P_kinase_dom"/>
</dbReference>
<reference evidence="17 18" key="1">
    <citation type="journal article" date="2017" name="Front. Microbiol.">
        <title>Genomic Characterization of Dairy Associated Leuconostoc Species and Diversity of Leuconostocs in Undefined Mixed Mesophilic Starter Cultures.</title>
        <authorList>
            <person name="Frantzen C.A."/>
            <person name="Kot W."/>
            <person name="Pedersen T.B."/>
            <person name="Ardo Y.M."/>
            <person name="Broadbent J.R."/>
            <person name="Neve H."/>
            <person name="Hansen L.H."/>
            <person name="Dal Bello F."/>
            <person name="Ostlie H.M."/>
            <person name="Kleppen H.P."/>
            <person name="Vogensen F.K."/>
            <person name="Holo H."/>
        </authorList>
    </citation>
    <scope>NUCLEOTIDE SEQUENCE [LARGE SCALE GENOMIC DNA]</scope>
    <source>
        <strain evidence="17 18">LMGCF08</strain>
    </source>
</reference>
<protein>
    <recommendedName>
        <fullName evidence="7">Hydroxymethylpyrimidine/phosphomethylpyrimidine kinase</fullName>
        <ecNumber evidence="5">2.7.1.49</ecNumber>
        <ecNumber evidence="6">2.7.4.7</ecNumber>
    </recommendedName>
    <alternativeName>
        <fullName evidence="14">Hydroxymethylpyrimidine kinase</fullName>
    </alternativeName>
    <alternativeName>
        <fullName evidence="15">Hydroxymethylpyrimidine phosphate kinase</fullName>
    </alternativeName>
</protein>
<dbReference type="EMBL" id="MPLS01000001">
    <property type="protein sequence ID" value="ORI98742.1"/>
    <property type="molecule type" value="Genomic_DNA"/>
</dbReference>
<dbReference type="GO" id="GO:0005829">
    <property type="term" value="C:cytosol"/>
    <property type="evidence" value="ECO:0007669"/>
    <property type="project" value="TreeGrafter"/>
</dbReference>
<gene>
    <name evidence="17" type="ORF">BMR96_00370</name>
</gene>
<dbReference type="GO" id="GO:0005524">
    <property type="term" value="F:ATP binding"/>
    <property type="evidence" value="ECO:0007669"/>
    <property type="project" value="UniProtKB-KW"/>
</dbReference>
<dbReference type="Gene3D" id="3.40.1190.20">
    <property type="match status" value="1"/>
</dbReference>
<keyword evidence="11" id="KW-0067">ATP-binding</keyword>
<dbReference type="CDD" id="cd01169">
    <property type="entry name" value="HMPP_kinase"/>
    <property type="match status" value="1"/>
</dbReference>
<dbReference type="AlphaFoldDB" id="A0A1X0VG63"/>
<evidence type="ECO:0000256" key="7">
    <source>
        <dbReference type="ARBA" id="ARBA00019161"/>
    </source>
</evidence>
<evidence type="ECO:0000259" key="16">
    <source>
        <dbReference type="Pfam" id="PF08543"/>
    </source>
</evidence>
<evidence type="ECO:0000256" key="15">
    <source>
        <dbReference type="ARBA" id="ARBA00043176"/>
    </source>
</evidence>
<dbReference type="Pfam" id="PF08543">
    <property type="entry name" value="Phos_pyr_kin"/>
    <property type="match status" value="1"/>
</dbReference>
<comment type="catalytic activity">
    <reaction evidence="1">
        <text>4-amino-5-hydroxymethyl-2-methylpyrimidine + ATP = 4-amino-2-methyl-5-(phosphooxymethyl)pyrimidine + ADP + H(+)</text>
        <dbReference type="Rhea" id="RHEA:23096"/>
        <dbReference type="ChEBI" id="CHEBI:15378"/>
        <dbReference type="ChEBI" id="CHEBI:16892"/>
        <dbReference type="ChEBI" id="CHEBI:30616"/>
        <dbReference type="ChEBI" id="CHEBI:58354"/>
        <dbReference type="ChEBI" id="CHEBI:456216"/>
        <dbReference type="EC" id="2.7.1.49"/>
    </reaction>
</comment>
<evidence type="ECO:0000256" key="2">
    <source>
        <dbReference type="ARBA" id="ARBA00000565"/>
    </source>
</evidence>
<dbReference type="STRING" id="33968.BMS77_02955"/>
<evidence type="ECO:0000256" key="3">
    <source>
        <dbReference type="ARBA" id="ARBA00004769"/>
    </source>
</evidence>
<dbReference type="RefSeq" id="WP_080519043.1">
    <property type="nucleotide sequence ID" value="NZ_MPLS01000001.1"/>
</dbReference>
<dbReference type="InterPro" id="IPR013749">
    <property type="entry name" value="PM/HMP-P_kinase-1"/>
</dbReference>
<keyword evidence="8" id="KW-0808">Transferase</keyword>
<keyword evidence="12" id="KW-0784">Thiamine biosynthesis</keyword>
<accession>A0A1X0VG63</accession>
<dbReference type="EC" id="2.7.4.7" evidence="6"/>
<dbReference type="GO" id="GO:0008972">
    <property type="term" value="F:phosphomethylpyrimidine kinase activity"/>
    <property type="evidence" value="ECO:0007669"/>
    <property type="project" value="UniProtKB-EC"/>
</dbReference>
<dbReference type="InterPro" id="IPR029056">
    <property type="entry name" value="Ribokinase-like"/>
</dbReference>
<evidence type="ECO:0000256" key="13">
    <source>
        <dbReference type="ARBA" id="ARBA00037917"/>
    </source>
</evidence>
<feature type="domain" description="Pyridoxamine kinase/Phosphomethylpyrimidine kinase" evidence="16">
    <location>
        <begin position="15"/>
        <end position="260"/>
    </location>
</feature>
<evidence type="ECO:0000256" key="6">
    <source>
        <dbReference type="ARBA" id="ARBA00012963"/>
    </source>
</evidence>
<proteinExistence type="inferred from homology"/>
<dbReference type="PANTHER" id="PTHR20858">
    <property type="entry name" value="PHOSPHOMETHYLPYRIMIDINE KINASE"/>
    <property type="match status" value="1"/>
</dbReference>
<evidence type="ECO:0000256" key="10">
    <source>
        <dbReference type="ARBA" id="ARBA00022777"/>
    </source>
</evidence>
<dbReference type="SUPFAM" id="SSF53613">
    <property type="entry name" value="Ribokinase-like"/>
    <property type="match status" value="1"/>
</dbReference>
<evidence type="ECO:0000256" key="8">
    <source>
        <dbReference type="ARBA" id="ARBA00022679"/>
    </source>
</evidence>
<name>A0A1X0VG63_LEUPS</name>
<evidence type="ECO:0000256" key="11">
    <source>
        <dbReference type="ARBA" id="ARBA00022840"/>
    </source>
</evidence>
<evidence type="ECO:0000256" key="1">
    <source>
        <dbReference type="ARBA" id="ARBA00000151"/>
    </source>
</evidence>
<sequence length="277" mass="29043">MSNETPQVLTIAGADSSGGAGISADLKTFAAQGVYGANVFVALTAQNTLGVQDVLMTPPDMIWSQMQSIADDLAIKATKTGMLGNAETVALIAKGLQNFDFGKYVLDPVMVAKGGAKLLNPDAVAAVKSLLLPLTELVTPNMPEAEILSGQAINNRQDMQRAAKAIQKLGAKNVLLKGGHGQSSRIEDYVLLADGTDFWLASQRVLTERTHGTGDTISAAITAQLALGKTLDVAILHGKRYVDATIRDGIAVGHGHGPLNHGTKLVTEDTVEVLHDI</sequence>
<comment type="catalytic activity">
    <reaction evidence="2">
        <text>4-amino-2-methyl-5-(phosphooxymethyl)pyrimidine + ATP = 4-amino-2-methyl-5-(diphosphooxymethyl)pyrimidine + ADP</text>
        <dbReference type="Rhea" id="RHEA:19893"/>
        <dbReference type="ChEBI" id="CHEBI:30616"/>
        <dbReference type="ChEBI" id="CHEBI:57841"/>
        <dbReference type="ChEBI" id="CHEBI:58354"/>
        <dbReference type="ChEBI" id="CHEBI:456216"/>
        <dbReference type="EC" id="2.7.4.7"/>
    </reaction>
</comment>
<evidence type="ECO:0000256" key="5">
    <source>
        <dbReference type="ARBA" id="ARBA00012135"/>
    </source>
</evidence>
<evidence type="ECO:0000313" key="17">
    <source>
        <dbReference type="EMBL" id="ORI98742.1"/>
    </source>
</evidence>
<evidence type="ECO:0000313" key="18">
    <source>
        <dbReference type="Proteomes" id="UP000192288"/>
    </source>
</evidence>
<comment type="caution">
    <text evidence="17">The sequence shown here is derived from an EMBL/GenBank/DDBJ whole genome shotgun (WGS) entry which is preliminary data.</text>
</comment>
<dbReference type="GO" id="GO:0009228">
    <property type="term" value="P:thiamine biosynthetic process"/>
    <property type="evidence" value="ECO:0007669"/>
    <property type="project" value="UniProtKB-KW"/>
</dbReference>
<evidence type="ECO:0000256" key="9">
    <source>
        <dbReference type="ARBA" id="ARBA00022741"/>
    </source>
</evidence>
<dbReference type="FunFam" id="3.40.1190.20:FF:000003">
    <property type="entry name" value="Phosphomethylpyrimidine kinase ThiD"/>
    <property type="match status" value="1"/>
</dbReference>
<evidence type="ECO:0000256" key="4">
    <source>
        <dbReference type="ARBA" id="ARBA00009879"/>
    </source>
</evidence>
<comment type="pathway">
    <text evidence="3">Cofactor biosynthesis; thiamine diphosphate biosynthesis; 4-amino-2-methyl-5-diphosphomethylpyrimidine from 5-amino-1-(5-phospho-D-ribosyl)imidazole: step 3/3.</text>
</comment>
<comment type="pathway">
    <text evidence="13">Cofactor biosynthesis; thiamine diphosphate biosynthesis; 4-amino-2-methyl-5-diphosphomethylpyrimidine from 5-amino-1-(5-phospho-D-ribosyl)imidazole: step 2/3.</text>
</comment>
<keyword evidence="10 17" id="KW-0418">Kinase</keyword>
<dbReference type="EC" id="2.7.1.49" evidence="5"/>
<keyword evidence="9" id="KW-0547">Nucleotide-binding</keyword>
<dbReference type="PANTHER" id="PTHR20858:SF17">
    <property type="entry name" value="HYDROXYMETHYLPYRIMIDINE_PHOSPHOMETHYLPYRIMIDINE KINASE THI20-RELATED"/>
    <property type="match status" value="1"/>
</dbReference>
<organism evidence="17 18">
    <name type="scientific">Leuconostoc pseudomesenteroides</name>
    <dbReference type="NCBI Taxonomy" id="33968"/>
    <lineage>
        <taxon>Bacteria</taxon>
        <taxon>Bacillati</taxon>
        <taxon>Bacillota</taxon>
        <taxon>Bacilli</taxon>
        <taxon>Lactobacillales</taxon>
        <taxon>Lactobacillaceae</taxon>
        <taxon>Leuconostoc</taxon>
    </lineage>
</organism>
<dbReference type="Proteomes" id="UP000192288">
    <property type="component" value="Unassembled WGS sequence"/>
</dbReference>
<comment type="similarity">
    <text evidence="4">Belongs to the ThiD family.</text>
</comment>